<evidence type="ECO:0000256" key="5">
    <source>
        <dbReference type="ARBA" id="ARBA00023157"/>
    </source>
</evidence>
<dbReference type="SUPFAM" id="SSF57184">
    <property type="entry name" value="Growth factor receptor domain"/>
    <property type="match status" value="1"/>
</dbReference>
<evidence type="ECO:0000256" key="2">
    <source>
        <dbReference type="ARBA" id="ARBA00013665"/>
    </source>
</evidence>
<feature type="domain" description="IGFBP N-terminal" evidence="10">
    <location>
        <begin position="120"/>
        <end position="201"/>
    </location>
</feature>
<feature type="region of interest" description="Disordered" evidence="8">
    <location>
        <begin position="1"/>
        <end position="91"/>
    </location>
</feature>
<evidence type="ECO:0000256" key="4">
    <source>
        <dbReference type="ARBA" id="ARBA00022729"/>
    </source>
</evidence>
<dbReference type="GO" id="GO:0001968">
    <property type="term" value="F:fibronectin binding"/>
    <property type="evidence" value="ECO:0007669"/>
    <property type="project" value="TreeGrafter"/>
</dbReference>
<evidence type="ECO:0000256" key="7">
    <source>
        <dbReference type="PROSITE-ProRule" id="PRU00500"/>
    </source>
</evidence>
<dbReference type="PROSITE" id="PS51162">
    <property type="entry name" value="THYROGLOBULIN_1_2"/>
    <property type="match status" value="1"/>
</dbReference>
<feature type="domain" description="Thyroglobulin type-1" evidence="9">
    <location>
        <begin position="290"/>
        <end position="364"/>
    </location>
</feature>
<reference evidence="11" key="2">
    <citation type="submission" date="2025-09" db="UniProtKB">
        <authorList>
            <consortium name="Ensembl"/>
        </authorList>
    </citation>
    <scope>IDENTIFICATION</scope>
</reference>
<dbReference type="InterPro" id="IPR000867">
    <property type="entry name" value="IGFBP-like"/>
</dbReference>
<dbReference type="GO" id="GO:0005615">
    <property type="term" value="C:extracellular space"/>
    <property type="evidence" value="ECO:0007669"/>
    <property type="project" value="TreeGrafter"/>
</dbReference>
<comment type="subcellular location">
    <subcellularLocation>
        <location evidence="1">Secreted</location>
    </subcellularLocation>
</comment>
<dbReference type="RefSeq" id="XP_030210773.1">
    <property type="nucleotide sequence ID" value="XM_030354913.1"/>
</dbReference>
<dbReference type="SMART" id="SM00121">
    <property type="entry name" value="IB"/>
    <property type="match status" value="1"/>
</dbReference>
<dbReference type="GO" id="GO:0043567">
    <property type="term" value="P:regulation of insulin-like growth factor receptor signaling pathway"/>
    <property type="evidence" value="ECO:0007669"/>
    <property type="project" value="TreeGrafter"/>
</dbReference>
<evidence type="ECO:0000313" key="11">
    <source>
        <dbReference type="Ensembl" id="ENSGMOP00000024272.1"/>
    </source>
</evidence>
<dbReference type="PROSITE" id="PS00222">
    <property type="entry name" value="IGFBP_N_1"/>
    <property type="match status" value="1"/>
</dbReference>
<dbReference type="AlphaFoldDB" id="A0A8C5FBE4"/>
<dbReference type="Pfam" id="PF00086">
    <property type="entry name" value="Thyroglobulin_1"/>
    <property type="match status" value="1"/>
</dbReference>
<evidence type="ECO:0000259" key="9">
    <source>
        <dbReference type="PROSITE" id="PS51162"/>
    </source>
</evidence>
<evidence type="ECO:0000259" key="10">
    <source>
        <dbReference type="PROSITE" id="PS51323"/>
    </source>
</evidence>
<dbReference type="Gene3D" id="4.10.800.10">
    <property type="entry name" value="Thyroglobulin type-1"/>
    <property type="match status" value="1"/>
</dbReference>
<dbReference type="Gene3D" id="4.10.40.20">
    <property type="match status" value="1"/>
</dbReference>
<dbReference type="PANTHER" id="PTHR11551:SF4">
    <property type="entry name" value="INSULIN-LIKE GROWTH FACTOR-BINDING PROTEIN 5"/>
    <property type="match status" value="1"/>
</dbReference>
<keyword evidence="12" id="KW-1185">Reference proteome</keyword>
<evidence type="ECO:0000256" key="3">
    <source>
        <dbReference type="ARBA" id="ARBA00022525"/>
    </source>
</evidence>
<evidence type="ECO:0000256" key="6">
    <source>
        <dbReference type="ARBA" id="ARBA00023183"/>
    </source>
</evidence>
<dbReference type="InterPro" id="IPR012213">
    <property type="entry name" value="IGFBP-5"/>
</dbReference>
<dbReference type="SUPFAM" id="SSF57610">
    <property type="entry name" value="Thyroglobulin type-1 domain"/>
    <property type="match status" value="1"/>
</dbReference>
<keyword evidence="3" id="KW-0964">Secreted</keyword>
<dbReference type="CDD" id="cd00191">
    <property type="entry name" value="TY"/>
    <property type="match status" value="1"/>
</dbReference>
<protein>
    <recommendedName>
        <fullName evidence="2">Insulin-like growth factor-binding protein 5</fullName>
    </recommendedName>
</protein>
<dbReference type="OrthoDB" id="406800at2759"/>
<dbReference type="GO" id="GO:0031995">
    <property type="term" value="F:insulin-like growth factor II binding"/>
    <property type="evidence" value="ECO:0007669"/>
    <property type="project" value="TreeGrafter"/>
</dbReference>
<dbReference type="PANTHER" id="PTHR11551">
    <property type="entry name" value="INSULIN-LIKE GROWTH FACTOR BINDING PROTEIN"/>
    <property type="match status" value="1"/>
</dbReference>
<dbReference type="PRINTS" id="PR01981">
    <property type="entry name" value="IGFBPFAMILY5"/>
</dbReference>
<dbReference type="SMART" id="SM00211">
    <property type="entry name" value="TY"/>
    <property type="match status" value="1"/>
</dbReference>
<evidence type="ECO:0000313" key="12">
    <source>
        <dbReference type="Proteomes" id="UP000694546"/>
    </source>
</evidence>
<proteinExistence type="predicted"/>
<keyword evidence="4" id="KW-0732">Signal</keyword>
<feature type="region of interest" description="Disordered" evidence="8">
    <location>
        <begin position="256"/>
        <end position="293"/>
    </location>
</feature>
<dbReference type="InterPro" id="IPR022321">
    <property type="entry name" value="IGFBP_1-6_chordata"/>
</dbReference>
<accession>A0A8C5FBE4</accession>
<dbReference type="GeneID" id="115542597"/>
<evidence type="ECO:0000256" key="1">
    <source>
        <dbReference type="ARBA" id="ARBA00004613"/>
    </source>
</evidence>
<dbReference type="Proteomes" id="UP000694546">
    <property type="component" value="Chromosome 4"/>
</dbReference>
<dbReference type="InterPro" id="IPR009030">
    <property type="entry name" value="Growth_fac_rcpt_cys_sf"/>
</dbReference>
<comment type="caution">
    <text evidence="7">Lacks conserved residue(s) required for the propagation of feature annotation.</text>
</comment>
<keyword evidence="6" id="KW-0340">Growth factor binding</keyword>
<sequence>MHASPGAVLLTTGRGGGARHNTQSPPREEEARERTPPSASRLSKRAADRSAPPPPALTEVGRGPPPADVVDPRAQPAGRVDARVGASERVPPSQVGAMPPLLALVLLAALLHAAPSRAASYVPCEACDPKTLALCAPVAPGCREPVKEPGCGCCLTCALEAGRPCGVYTGPCARGLRCLPEAGEEKPLRALLHGRGACRAEAPFKRQLWPRDDGVSPGDAKLGGPLLFGAPSRVPLYGDRDHVGRRKAQAMKLARERGKQLARQGASRGGLEPRPLDPRPLAPEKPQPQFGPCRTRLDHVIQSMRVSSRVAALSLYLPNCDKKGFYKRKQCKPSRGRKRGICWCVDPLGIKLVGSVYSGGDLQCKDPDDSNGNE</sequence>
<dbReference type="GeneTree" id="ENSGT00940000155890"/>
<dbReference type="Ensembl" id="ENSGMOT00000032527.1">
    <property type="protein sequence ID" value="ENSGMOP00000024272.1"/>
    <property type="gene ID" value="ENSGMOG00000025365.1"/>
</dbReference>
<keyword evidence="5 7" id="KW-1015">Disulfide bond</keyword>
<dbReference type="InterPro" id="IPR000716">
    <property type="entry name" value="Thyroglobulin_1"/>
</dbReference>
<feature type="compositionally biased region" description="Basic and acidic residues" evidence="8">
    <location>
        <begin position="26"/>
        <end position="35"/>
    </location>
</feature>
<dbReference type="InterPro" id="IPR017891">
    <property type="entry name" value="Insulin_GF-bd_Cys-rich_CS"/>
</dbReference>
<gene>
    <name evidence="11" type="primary">LOC115542597</name>
</gene>
<feature type="disulfide bond" evidence="7">
    <location>
        <begin position="344"/>
        <end position="364"/>
    </location>
</feature>
<dbReference type="GO" id="GO:0031994">
    <property type="term" value="F:insulin-like growth factor I binding"/>
    <property type="evidence" value="ECO:0007669"/>
    <property type="project" value="TreeGrafter"/>
</dbReference>
<dbReference type="PROSITE" id="PS00484">
    <property type="entry name" value="THYROGLOBULIN_1_1"/>
    <property type="match status" value="1"/>
</dbReference>
<organism evidence="11 12">
    <name type="scientific">Gadus morhua</name>
    <name type="common">Atlantic cod</name>
    <dbReference type="NCBI Taxonomy" id="8049"/>
    <lineage>
        <taxon>Eukaryota</taxon>
        <taxon>Metazoa</taxon>
        <taxon>Chordata</taxon>
        <taxon>Craniata</taxon>
        <taxon>Vertebrata</taxon>
        <taxon>Euteleostomi</taxon>
        <taxon>Actinopterygii</taxon>
        <taxon>Neopterygii</taxon>
        <taxon>Teleostei</taxon>
        <taxon>Neoteleostei</taxon>
        <taxon>Acanthomorphata</taxon>
        <taxon>Zeiogadaria</taxon>
        <taxon>Gadariae</taxon>
        <taxon>Gadiformes</taxon>
        <taxon>Gadoidei</taxon>
        <taxon>Gadidae</taxon>
        <taxon>Gadus</taxon>
    </lineage>
</organism>
<evidence type="ECO:0000256" key="8">
    <source>
        <dbReference type="SAM" id="MobiDB-lite"/>
    </source>
</evidence>
<name>A0A8C5FBE4_GADMO</name>
<dbReference type="PROSITE" id="PS51323">
    <property type="entry name" value="IGFBP_N_2"/>
    <property type="match status" value="1"/>
</dbReference>
<dbReference type="Pfam" id="PF00219">
    <property type="entry name" value="IGFBP"/>
    <property type="match status" value="1"/>
</dbReference>
<reference evidence="11" key="1">
    <citation type="submission" date="2025-08" db="UniProtKB">
        <authorList>
            <consortium name="Ensembl"/>
        </authorList>
    </citation>
    <scope>IDENTIFICATION</scope>
</reference>
<dbReference type="PRINTS" id="PR01976">
    <property type="entry name" value="IGFBPFAMILY"/>
</dbReference>
<dbReference type="InterPro" id="IPR036857">
    <property type="entry name" value="Thyroglobulin_1_sf"/>
</dbReference>